<keyword evidence="3" id="KW-1185">Reference proteome</keyword>
<feature type="region of interest" description="Disordered" evidence="1">
    <location>
        <begin position="90"/>
        <end position="119"/>
    </location>
</feature>
<organism evidence="2 3">
    <name type="scientific">Cordylochernes scorpioides</name>
    <dbReference type="NCBI Taxonomy" id="51811"/>
    <lineage>
        <taxon>Eukaryota</taxon>
        <taxon>Metazoa</taxon>
        <taxon>Ecdysozoa</taxon>
        <taxon>Arthropoda</taxon>
        <taxon>Chelicerata</taxon>
        <taxon>Arachnida</taxon>
        <taxon>Pseudoscorpiones</taxon>
        <taxon>Cheliferoidea</taxon>
        <taxon>Chernetidae</taxon>
        <taxon>Cordylochernes</taxon>
    </lineage>
</organism>
<dbReference type="Proteomes" id="UP001235939">
    <property type="component" value="Chromosome 07"/>
</dbReference>
<protein>
    <submittedName>
        <fullName evidence="2">Uncharacterized protein</fullName>
    </submittedName>
</protein>
<proteinExistence type="predicted"/>
<name>A0ABY6KLP5_9ARAC</name>
<evidence type="ECO:0000256" key="1">
    <source>
        <dbReference type="SAM" id="MobiDB-lite"/>
    </source>
</evidence>
<sequence>MSGYRKLYKELVKPSQRLITDYLVKEKKITEVPKEALPCRSDDVILSSSDGSDLAPIHKRTLGSVTELRRSRRLQGREPILQPLPQRIEMEDDHRPTVNGSYLPCQRQRDPSTFSGDGNINPGQWLKEYERVSKYKRWDETMKLANVVFYLNGTAGRWFDNNE</sequence>
<evidence type="ECO:0000313" key="2">
    <source>
        <dbReference type="EMBL" id="UYV69776.1"/>
    </source>
</evidence>
<evidence type="ECO:0000313" key="3">
    <source>
        <dbReference type="Proteomes" id="UP001235939"/>
    </source>
</evidence>
<accession>A0ABY6KLP5</accession>
<reference evidence="2 3" key="1">
    <citation type="submission" date="2022-01" db="EMBL/GenBank/DDBJ databases">
        <title>A chromosomal length assembly of Cordylochernes scorpioides.</title>
        <authorList>
            <person name="Zeh D."/>
            <person name="Zeh J."/>
        </authorList>
    </citation>
    <scope>NUCLEOTIDE SEQUENCE [LARGE SCALE GENOMIC DNA]</scope>
    <source>
        <strain evidence="2">IN4F17</strain>
        <tissue evidence="2">Whole Body</tissue>
    </source>
</reference>
<dbReference type="EMBL" id="CP092869">
    <property type="protein sequence ID" value="UYV69776.1"/>
    <property type="molecule type" value="Genomic_DNA"/>
</dbReference>
<gene>
    <name evidence="2" type="ORF">LAZ67_7000707</name>
</gene>